<evidence type="ECO:0000256" key="2">
    <source>
        <dbReference type="SAM" id="Phobius"/>
    </source>
</evidence>
<feature type="compositionally biased region" description="Basic and acidic residues" evidence="1">
    <location>
        <begin position="92"/>
        <end position="102"/>
    </location>
</feature>
<feature type="transmembrane region" description="Helical" evidence="2">
    <location>
        <begin position="6"/>
        <end position="28"/>
    </location>
</feature>
<keyword evidence="4" id="KW-1185">Reference proteome</keyword>
<evidence type="ECO:0000256" key="1">
    <source>
        <dbReference type="SAM" id="MobiDB-lite"/>
    </source>
</evidence>
<proteinExistence type="predicted"/>
<organism evidence="3 4">
    <name type="scientific">Kushneria sinocarnis</name>
    <dbReference type="NCBI Taxonomy" id="595502"/>
    <lineage>
        <taxon>Bacteria</taxon>
        <taxon>Pseudomonadati</taxon>
        <taxon>Pseudomonadota</taxon>
        <taxon>Gammaproteobacteria</taxon>
        <taxon>Oceanospirillales</taxon>
        <taxon>Halomonadaceae</taxon>
        <taxon>Kushneria</taxon>
    </lineage>
</organism>
<keyword evidence="2" id="KW-1133">Transmembrane helix</keyword>
<sequence>MITMMIGVVLNLLGILTLWSSFTSSYYMDPALQDVFYLALGLWGVSVVGAVLCLVPATRRIGSTLVSIGSLIFFPLGLIAMIGARKMLLEQKSREKTDREPPHSTGYSDLV</sequence>
<keyword evidence="2" id="KW-0472">Membrane</keyword>
<dbReference type="EMBL" id="RBIN01000004">
    <property type="protein sequence ID" value="RKR04297.1"/>
    <property type="molecule type" value="Genomic_DNA"/>
</dbReference>
<feature type="region of interest" description="Disordered" evidence="1">
    <location>
        <begin position="92"/>
        <end position="111"/>
    </location>
</feature>
<name>A0A420WX77_9GAMM</name>
<accession>A0A420WX77</accession>
<dbReference type="OrthoDB" id="6184326at2"/>
<dbReference type="Proteomes" id="UP000281975">
    <property type="component" value="Unassembled WGS sequence"/>
</dbReference>
<comment type="caution">
    <text evidence="3">The sequence shown here is derived from an EMBL/GenBank/DDBJ whole genome shotgun (WGS) entry which is preliminary data.</text>
</comment>
<evidence type="ECO:0000313" key="3">
    <source>
        <dbReference type="EMBL" id="RKR04297.1"/>
    </source>
</evidence>
<feature type="transmembrane region" description="Helical" evidence="2">
    <location>
        <begin position="63"/>
        <end position="84"/>
    </location>
</feature>
<feature type="transmembrane region" description="Helical" evidence="2">
    <location>
        <begin position="35"/>
        <end position="57"/>
    </location>
</feature>
<dbReference type="AlphaFoldDB" id="A0A420WX77"/>
<protein>
    <submittedName>
        <fullName evidence="3">Uncharacterized protein</fullName>
    </submittedName>
</protein>
<evidence type="ECO:0000313" key="4">
    <source>
        <dbReference type="Proteomes" id="UP000281975"/>
    </source>
</evidence>
<gene>
    <name evidence="3" type="ORF">C7446_1502</name>
</gene>
<keyword evidence="2" id="KW-0812">Transmembrane</keyword>
<reference evidence="3 4" key="1">
    <citation type="submission" date="2018-10" db="EMBL/GenBank/DDBJ databases">
        <title>Genomic Encyclopedia of Type Strains, Phase IV (KMG-IV): sequencing the most valuable type-strain genomes for metagenomic binning, comparative biology and taxonomic classification.</title>
        <authorList>
            <person name="Goeker M."/>
        </authorList>
    </citation>
    <scope>NUCLEOTIDE SEQUENCE [LARGE SCALE GENOMIC DNA]</scope>
    <source>
        <strain evidence="3 4">DSM 23229</strain>
    </source>
</reference>
<dbReference type="RefSeq" id="WP_121172469.1">
    <property type="nucleotide sequence ID" value="NZ_RBIN01000004.1"/>
</dbReference>